<dbReference type="RefSeq" id="WP_340140966.1">
    <property type="nucleotide sequence ID" value="NZ_LGSS01000005.1"/>
</dbReference>
<evidence type="ECO:0000313" key="2">
    <source>
        <dbReference type="Proteomes" id="UP000037267"/>
    </source>
</evidence>
<dbReference type="EMBL" id="LGSS01000005">
    <property type="protein sequence ID" value="KNF08905.1"/>
    <property type="molecule type" value="Genomic_DNA"/>
</dbReference>
<evidence type="ECO:0000313" key="1">
    <source>
        <dbReference type="EMBL" id="KNF08905.1"/>
    </source>
</evidence>
<keyword evidence="2" id="KW-1185">Reference proteome</keyword>
<dbReference type="Pfam" id="PF00702">
    <property type="entry name" value="Hydrolase"/>
    <property type="match status" value="1"/>
</dbReference>
<dbReference type="PATRIC" id="fig|1503.3.peg.2740"/>
<dbReference type="PANTHER" id="PTHR43743">
    <property type="entry name" value="POTASSIUM-TRANSPORTING ATPASE ATP-BINDING SUBUNIT"/>
    <property type="match status" value="1"/>
</dbReference>
<dbReference type="InterPro" id="IPR023299">
    <property type="entry name" value="ATPase_P-typ_cyto_dom_N"/>
</dbReference>
<dbReference type="Gene3D" id="3.40.50.1000">
    <property type="entry name" value="HAD superfamily/HAD-like"/>
    <property type="match status" value="1"/>
</dbReference>
<protein>
    <submittedName>
        <fullName evidence="1">High-affinity K+ transport system, ATPase chain B</fullName>
    </submittedName>
</protein>
<comment type="caution">
    <text evidence="1">The sequence shown here is derived from an EMBL/GenBank/DDBJ whole genome shotgun (WGS) entry which is preliminary data.</text>
</comment>
<dbReference type="GO" id="GO:0016020">
    <property type="term" value="C:membrane"/>
    <property type="evidence" value="ECO:0007669"/>
    <property type="project" value="InterPro"/>
</dbReference>
<accession>A0A0L0WBW0</accession>
<proteinExistence type="predicted"/>
<organism evidence="1 2">
    <name type="scientific">Gottschalkia purinilytica</name>
    <name type="common">Clostridium purinilyticum</name>
    <dbReference type="NCBI Taxonomy" id="1503"/>
    <lineage>
        <taxon>Bacteria</taxon>
        <taxon>Bacillati</taxon>
        <taxon>Bacillota</taxon>
        <taxon>Tissierellia</taxon>
        <taxon>Tissierellales</taxon>
        <taxon>Gottschalkiaceae</taxon>
        <taxon>Gottschalkia</taxon>
    </lineage>
</organism>
<dbReference type="AlphaFoldDB" id="A0A0L0WBW0"/>
<sequence length="103" mass="11496">MKDGRKVRKGAVDAIRKWVEEQGGEIPYNLQAESDKIASQGGTPLAVAVDDRIYGLIHLKDTVKPGMRERFEKLRSMGIKIIMCTGDNPITVATIINNFYFIS</sequence>
<dbReference type="GO" id="GO:0008556">
    <property type="term" value="F:P-type potassium transmembrane transporter activity"/>
    <property type="evidence" value="ECO:0007669"/>
    <property type="project" value="InterPro"/>
</dbReference>
<dbReference type="InterPro" id="IPR036412">
    <property type="entry name" value="HAD-like_sf"/>
</dbReference>
<name>A0A0L0WBW0_GOTPU</name>
<dbReference type="InterPro" id="IPR023214">
    <property type="entry name" value="HAD_sf"/>
</dbReference>
<dbReference type="InterPro" id="IPR006391">
    <property type="entry name" value="P-type_ATPase_bsu_IA"/>
</dbReference>
<dbReference type="PANTHER" id="PTHR43743:SF1">
    <property type="entry name" value="POTASSIUM-TRANSPORTING ATPASE ATP-BINDING SUBUNIT"/>
    <property type="match status" value="1"/>
</dbReference>
<dbReference type="STRING" id="1503.CLPU_5c02120"/>
<reference evidence="2" key="1">
    <citation type="submission" date="2015-07" db="EMBL/GenBank/DDBJ databases">
        <title>Draft genome sequence of the purine-degrading Gottschalkia purinilyticum DSM 1384 (formerly Clostridium purinilyticum).</title>
        <authorList>
            <person name="Poehlein A."/>
            <person name="Schiel-Bengelsdorf B."/>
            <person name="Bengelsdorf F.R."/>
            <person name="Daniel R."/>
            <person name="Duerre P."/>
        </authorList>
    </citation>
    <scope>NUCLEOTIDE SEQUENCE [LARGE SCALE GENOMIC DNA]</scope>
    <source>
        <strain evidence="2">DSM 1384</strain>
    </source>
</reference>
<dbReference type="Gene3D" id="3.40.1110.10">
    <property type="entry name" value="Calcium-transporting ATPase, cytoplasmic domain N"/>
    <property type="match status" value="1"/>
</dbReference>
<dbReference type="SUPFAM" id="SSF81660">
    <property type="entry name" value="Metal cation-transporting ATPase, ATP-binding domain N"/>
    <property type="match status" value="1"/>
</dbReference>
<gene>
    <name evidence="1" type="ORF">CLPU_5c02120</name>
</gene>
<dbReference type="SUPFAM" id="SSF56784">
    <property type="entry name" value="HAD-like"/>
    <property type="match status" value="1"/>
</dbReference>
<dbReference type="GO" id="GO:0005524">
    <property type="term" value="F:ATP binding"/>
    <property type="evidence" value="ECO:0007669"/>
    <property type="project" value="UniProtKB-KW"/>
</dbReference>
<dbReference type="Proteomes" id="UP000037267">
    <property type="component" value="Unassembled WGS sequence"/>
</dbReference>